<evidence type="ECO:0000256" key="1">
    <source>
        <dbReference type="SAM" id="MobiDB-lite"/>
    </source>
</evidence>
<gene>
    <name evidence="2" type="ORF">BLA6863_03626</name>
</gene>
<sequence length="258" mass="27734">MPARRAPPGASSRRPIWSIFASSRRVVSPAAPSPSRGVSTASSAPAPIASNTRHAFAPMQLVTIRIAHGRSDRMIRRVASIPSNFGMIRSISTTSGGCAAHSSTACAPSVATHSTRCSGRRAIARRIASTASGRSLTMPMFTSGILRSVRNVGGGPGSWKGLPVRRRRAASAAGRHGILFGWRRPHAVMRRGRRQSKNLRIVPFQCVSSMTTRVRMPPPAAGRRAKAGRRWRADGTPCDHDAPIAPCRPPQRESRRTT</sequence>
<feature type="region of interest" description="Disordered" evidence="1">
    <location>
        <begin position="212"/>
        <end position="258"/>
    </location>
</feature>
<evidence type="ECO:0000313" key="2">
    <source>
        <dbReference type="EMBL" id="VWB76696.1"/>
    </source>
</evidence>
<dbReference type="AlphaFoldDB" id="A0A6P2LX42"/>
<protein>
    <submittedName>
        <fullName evidence="2">Uncharacterized protein</fullName>
    </submittedName>
</protein>
<accession>A0A6P2LX42</accession>
<proteinExistence type="predicted"/>
<reference evidence="2 3" key="1">
    <citation type="submission" date="2019-09" db="EMBL/GenBank/DDBJ databases">
        <authorList>
            <person name="Depoorter E."/>
        </authorList>
    </citation>
    <scope>NUCLEOTIDE SEQUENCE [LARGE SCALE GENOMIC DNA]</scope>
    <source>
        <strain evidence="2">LMG 6863</strain>
    </source>
</reference>
<dbReference type="EMBL" id="CABVPY010000021">
    <property type="protein sequence ID" value="VWB76696.1"/>
    <property type="molecule type" value="Genomic_DNA"/>
</dbReference>
<name>A0A6P2LX42_BURL3</name>
<organism evidence="2 3">
    <name type="scientific">Burkholderia lata (strain ATCC 17760 / DSM 23089 / LMG 22485 / NCIMB 9086 / R18194 / 383)</name>
    <dbReference type="NCBI Taxonomy" id="482957"/>
    <lineage>
        <taxon>Bacteria</taxon>
        <taxon>Pseudomonadati</taxon>
        <taxon>Pseudomonadota</taxon>
        <taxon>Betaproteobacteria</taxon>
        <taxon>Burkholderiales</taxon>
        <taxon>Burkholderiaceae</taxon>
        <taxon>Burkholderia</taxon>
        <taxon>Burkholderia cepacia complex</taxon>
    </lineage>
</organism>
<feature type="compositionally biased region" description="Basic and acidic residues" evidence="1">
    <location>
        <begin position="231"/>
        <end position="242"/>
    </location>
</feature>
<evidence type="ECO:0000313" key="3">
    <source>
        <dbReference type="Proteomes" id="UP000494170"/>
    </source>
</evidence>
<dbReference type="Proteomes" id="UP000494170">
    <property type="component" value="Unassembled WGS sequence"/>
</dbReference>